<evidence type="ECO:0000313" key="2">
    <source>
        <dbReference type="EMBL" id="WDE02828.1"/>
    </source>
</evidence>
<dbReference type="PANTHER" id="PTHR46182">
    <property type="entry name" value="FI19480P1"/>
    <property type="match status" value="1"/>
</dbReference>
<dbReference type="InterPro" id="IPR036779">
    <property type="entry name" value="LysM_dom_sf"/>
</dbReference>
<name>A0AAE9Z0B3_9GAMM</name>
<dbReference type="AlphaFoldDB" id="A0AAE9Z0B3"/>
<evidence type="ECO:0000259" key="1">
    <source>
        <dbReference type="PROSITE" id="PS51782"/>
    </source>
</evidence>
<dbReference type="SMART" id="SM00257">
    <property type="entry name" value="LysM"/>
    <property type="match status" value="1"/>
</dbReference>
<sequence>MAHQQINYSDFFSSITQSTEATAGSEDPTGIIKCATGMQYVAIQGYGQNVITGPSQVNVATGTVQLVFKNRINRFVLDVQKVKGGVSLYGFNIGLPHQIEGNMTCRHGQVCNSEAGPMGRALLVWQGISTNTVSFNIYDPDRCADQSSHASLALVRYQYTCSQENPLVTHIDDAGHRRNHTCLGSSVCILADHIVPGDQDQLKYHWHVLEQPRGSTLSYPVSSTSHITFTPKVAGDYLLELVIKNASDSFMPLQLHYHVDPAVERPAASILARQTALVGQALKIDSAITSDPGNEALTYFWTLDRPDGSCAELDSPRALTPSFTPDIAGIYTAQLIVNDGKANSIPARAAWVVKPVPIREPIAHQGQDQYLYTGESVLLDGQKSHELVEESVNYRWVIAQKPPGSQAVLEGVSQARPLFTPDVDGSYIIELTVSDGNTRLAPLRTIYIASNPDQYPRAKINPGYTALAGSKIELSSEGSTKITDDNIRYCWTLKTPGESQIVLSGDSVTNPSFTPDVEGTYTVTLMVNDGKRQSLPAVSAWAVEARPEATPVKGLELKVNYANDTSRDSDDTAHSRQSLVLTNREDKMLDISALVVKVLTAPVKAKRNSCYTFEQGAKLKAGESVQLEVYASEDARVRSFDAQTALFDEQHPCIVEASLKGKILASYVMNTPSYQVDTGDTLGDIAARLFNNRERWQEIAAINGIEDPDRLATGMTLKLPQ</sequence>
<dbReference type="Proteomes" id="UP000032352">
    <property type="component" value="Chromosome"/>
</dbReference>
<dbReference type="SUPFAM" id="SSF49299">
    <property type="entry name" value="PKD domain"/>
    <property type="match status" value="2"/>
</dbReference>
<dbReference type="SUPFAM" id="SSF54106">
    <property type="entry name" value="LysM domain"/>
    <property type="match status" value="1"/>
</dbReference>
<dbReference type="PROSITE" id="PS51782">
    <property type="entry name" value="LYSM"/>
    <property type="match status" value="1"/>
</dbReference>
<dbReference type="InterPro" id="IPR013783">
    <property type="entry name" value="Ig-like_fold"/>
</dbReference>
<feature type="domain" description="LysM" evidence="1">
    <location>
        <begin position="672"/>
        <end position="719"/>
    </location>
</feature>
<dbReference type="RefSeq" id="WP_053046886.1">
    <property type="nucleotide sequence ID" value="NZ_CP059733.1"/>
</dbReference>
<reference evidence="2 3" key="2">
    <citation type="journal article" date="2022" name="Mar. Drugs">
        <title>Bioassay-Guided Fractionation Leads to the Detection of Cholic Acid Generated by the Rare Thalassomonas sp.</title>
        <authorList>
            <person name="Pheiffer F."/>
            <person name="Schneider Y.K."/>
            <person name="Hansen E.H."/>
            <person name="Andersen J.H."/>
            <person name="Isaksson J."/>
            <person name="Busche T."/>
            <person name="R C."/>
            <person name="Kalinowski J."/>
            <person name="Zyl L.V."/>
            <person name="Trindade M."/>
        </authorList>
    </citation>
    <scope>NUCLEOTIDE SEQUENCE [LARGE SCALE GENOMIC DNA]</scope>
    <source>
        <strain evidence="2 3">XOM25</strain>
    </source>
</reference>
<dbReference type="GO" id="GO:0016020">
    <property type="term" value="C:membrane"/>
    <property type="evidence" value="ECO:0007669"/>
    <property type="project" value="TreeGrafter"/>
</dbReference>
<dbReference type="InterPro" id="IPR029865">
    <property type="entry name" value="KIAA0319-like"/>
</dbReference>
<reference evidence="2 3" key="1">
    <citation type="journal article" date="2015" name="Genome Announc.">
        <title>Draft Genome Sequences of Marine Isolates of Thalassomonas viridans and Thalassomonas actiniarum.</title>
        <authorList>
            <person name="Olonade I."/>
            <person name="van Zyl L.J."/>
            <person name="Trindade M."/>
        </authorList>
    </citation>
    <scope>NUCLEOTIDE SEQUENCE [LARGE SCALE GENOMIC DNA]</scope>
    <source>
        <strain evidence="2 3">XOM25</strain>
    </source>
</reference>
<dbReference type="CDD" id="cd00118">
    <property type="entry name" value="LysM"/>
    <property type="match status" value="1"/>
</dbReference>
<dbReference type="InterPro" id="IPR018392">
    <property type="entry name" value="LysM"/>
</dbReference>
<gene>
    <name evidence="2" type="ORF">SG34_015390</name>
</gene>
<dbReference type="CDD" id="cd00146">
    <property type="entry name" value="PKD"/>
    <property type="match status" value="1"/>
</dbReference>
<dbReference type="EMBL" id="CP059733">
    <property type="protein sequence ID" value="WDE02828.1"/>
    <property type="molecule type" value="Genomic_DNA"/>
</dbReference>
<protein>
    <submittedName>
        <fullName evidence="2">LysM peptidoglycan-binding domain-containing protein</fullName>
    </submittedName>
</protein>
<dbReference type="InterPro" id="IPR035986">
    <property type="entry name" value="PKD_dom_sf"/>
</dbReference>
<dbReference type="GO" id="GO:0031410">
    <property type="term" value="C:cytoplasmic vesicle"/>
    <property type="evidence" value="ECO:0007669"/>
    <property type="project" value="TreeGrafter"/>
</dbReference>
<evidence type="ECO:0000313" key="3">
    <source>
        <dbReference type="Proteomes" id="UP000032352"/>
    </source>
</evidence>
<dbReference type="Gene3D" id="3.10.350.10">
    <property type="entry name" value="LysM domain"/>
    <property type="match status" value="1"/>
</dbReference>
<proteinExistence type="predicted"/>
<dbReference type="PANTHER" id="PTHR46182:SF2">
    <property type="entry name" value="FI19480P1"/>
    <property type="match status" value="1"/>
</dbReference>
<dbReference type="Pfam" id="PF01476">
    <property type="entry name" value="LysM"/>
    <property type="match status" value="1"/>
</dbReference>
<dbReference type="Gene3D" id="2.60.40.10">
    <property type="entry name" value="Immunoglobulins"/>
    <property type="match status" value="4"/>
</dbReference>
<organism evidence="2 3">
    <name type="scientific">Thalassomonas viridans</name>
    <dbReference type="NCBI Taxonomy" id="137584"/>
    <lineage>
        <taxon>Bacteria</taxon>
        <taxon>Pseudomonadati</taxon>
        <taxon>Pseudomonadota</taxon>
        <taxon>Gammaproteobacteria</taxon>
        <taxon>Alteromonadales</taxon>
        <taxon>Colwelliaceae</taxon>
        <taxon>Thalassomonas</taxon>
    </lineage>
</organism>
<keyword evidence="3" id="KW-1185">Reference proteome</keyword>
<dbReference type="KEGG" id="tvd:SG34_015390"/>
<accession>A0AAE9Z0B3</accession>